<dbReference type="OrthoDB" id="2745898at2759"/>
<reference evidence="1" key="1">
    <citation type="journal article" date="2019" name="Environ. Microbiol.">
        <title>Fungal ecological strategies reflected in gene transcription - a case study of two litter decomposers.</title>
        <authorList>
            <person name="Barbi F."/>
            <person name="Kohler A."/>
            <person name="Barry K."/>
            <person name="Baskaran P."/>
            <person name="Daum C."/>
            <person name="Fauchery L."/>
            <person name="Ihrmark K."/>
            <person name="Kuo A."/>
            <person name="LaButti K."/>
            <person name="Lipzen A."/>
            <person name="Morin E."/>
            <person name="Grigoriev I.V."/>
            <person name="Henrissat B."/>
            <person name="Lindahl B."/>
            <person name="Martin F."/>
        </authorList>
    </citation>
    <scope>NUCLEOTIDE SEQUENCE</scope>
    <source>
        <strain evidence="1">JB14</strain>
    </source>
</reference>
<proteinExistence type="predicted"/>
<dbReference type="Proteomes" id="UP000799118">
    <property type="component" value="Unassembled WGS sequence"/>
</dbReference>
<gene>
    <name evidence="1" type="ORF">BT96DRAFT_995628</name>
</gene>
<evidence type="ECO:0000313" key="1">
    <source>
        <dbReference type="EMBL" id="KAE9397674.1"/>
    </source>
</evidence>
<dbReference type="EMBL" id="ML769494">
    <property type="protein sequence ID" value="KAE9397674.1"/>
    <property type="molecule type" value="Genomic_DNA"/>
</dbReference>
<keyword evidence="2" id="KW-1185">Reference proteome</keyword>
<sequence length="352" mass="40831">MMQLPHELVDHILENLYRDNPTLLKCALVGQAWVRPSQRGIFRRIALELPSSQDDAADIDAYLKTNDQLCALFAEKPHLASYVRELSLRGFRRGNWQVEEVLLNAIATVIQHLSNVLYFDTWDNNSDVEPSPVPELDIEDTYANNHPVRSTQLDKMRFYGHSGVTPFFLAWFQHQSCPFDIHHLRVLHLEVSDSDTVVRILQYVGKNLSDLGLRVSALVFTHSPDSTLDYLKYTPNLRNLQFFNVISIPVIQSLFKPFLDPSVRIRFPLRHFTIVILKNATQWEWRSVDVLLAKPEFALLKTMNIEVSEDVPKMLDIRQQICKQMPFLEGSRKLVVRKPKYSDSDWLSTRYV</sequence>
<dbReference type="AlphaFoldDB" id="A0A6A4HKT9"/>
<evidence type="ECO:0000313" key="2">
    <source>
        <dbReference type="Proteomes" id="UP000799118"/>
    </source>
</evidence>
<name>A0A6A4HKT9_9AGAR</name>
<protein>
    <recommendedName>
        <fullName evidence="3">F-box domain-containing protein</fullName>
    </recommendedName>
</protein>
<accession>A0A6A4HKT9</accession>
<evidence type="ECO:0008006" key="3">
    <source>
        <dbReference type="Google" id="ProtNLM"/>
    </source>
</evidence>
<organism evidence="1 2">
    <name type="scientific">Gymnopus androsaceus JB14</name>
    <dbReference type="NCBI Taxonomy" id="1447944"/>
    <lineage>
        <taxon>Eukaryota</taxon>
        <taxon>Fungi</taxon>
        <taxon>Dikarya</taxon>
        <taxon>Basidiomycota</taxon>
        <taxon>Agaricomycotina</taxon>
        <taxon>Agaricomycetes</taxon>
        <taxon>Agaricomycetidae</taxon>
        <taxon>Agaricales</taxon>
        <taxon>Marasmiineae</taxon>
        <taxon>Omphalotaceae</taxon>
        <taxon>Gymnopus</taxon>
    </lineage>
</organism>